<dbReference type="PANTHER" id="PTHR47618">
    <property type="entry name" value="BIFUNCTIONAL OLIGORIBONUCLEASE AND PAP PHOSPHATASE NRNA"/>
    <property type="match status" value="1"/>
</dbReference>
<name>B9K7V7_THENN</name>
<dbReference type="RefSeq" id="WP_015919357.1">
    <property type="nucleotide sequence ID" value="NC_011978.1"/>
</dbReference>
<organism evidence="3 4">
    <name type="scientific">Thermotoga neapolitana (strain ATCC 49049 / DSM 4359 / NBRC 107923 / NS-E)</name>
    <dbReference type="NCBI Taxonomy" id="309803"/>
    <lineage>
        <taxon>Bacteria</taxon>
        <taxon>Thermotogati</taxon>
        <taxon>Thermotogota</taxon>
        <taxon>Thermotogae</taxon>
        <taxon>Thermotogales</taxon>
        <taxon>Thermotogaceae</taxon>
        <taxon>Thermotoga</taxon>
    </lineage>
</organism>
<dbReference type="Gene3D" id="3.90.1640.10">
    <property type="entry name" value="inorganic pyrophosphatase (n-terminal core)"/>
    <property type="match status" value="1"/>
</dbReference>
<feature type="domain" description="DDH" evidence="1">
    <location>
        <begin position="13"/>
        <end position="151"/>
    </location>
</feature>
<protein>
    <submittedName>
        <fullName evidence="3">Phosphoesterase, RecJ domain protein</fullName>
    </submittedName>
</protein>
<dbReference type="Gene3D" id="3.10.310.30">
    <property type="match status" value="1"/>
</dbReference>
<dbReference type="eggNOG" id="COG0618">
    <property type="taxonomic scope" value="Bacteria"/>
</dbReference>
<reference evidence="3 4" key="1">
    <citation type="journal article" date="2009" name="Biosci. Biotechnol. Biochem.">
        <title>WeGAS: a web-based microbial genome annotation system.</title>
        <authorList>
            <person name="Lee D."/>
            <person name="Seo H."/>
            <person name="Park C."/>
            <person name="Park K."/>
        </authorList>
    </citation>
    <scope>NUCLEOTIDE SEQUENCE [LARGE SCALE GENOMIC DNA]</scope>
    <source>
        <strain evidence="4">ATCC 49049 / DSM 4359 / NBRC 107923 / NS-E</strain>
    </source>
</reference>
<proteinExistence type="predicted"/>
<sequence>MKEIVDAISQYNRILVVGHIMPDGDCVSSVLSLTLGLERIGKEVRAAIDYRVPYVFENFPHIERIEQNVDFEPELVIVVDASSPDRIGRFQDLLKEVPSAVIDHHSTNVLFGKWNWVDPSFAATAQMVFRLNRKLGVEYDPVLATLNYLGIATDTGFFRHSNTDARVFEDAYELVKIGADAHFVAKEILENKRFEQFKLFAEVLERLQLLENGRIAYSYIDYDTYLRHNCTDEDSAGFVGELRSIRGVEVAVLFMEFPKGKIHVSMRSKDWFNVNEVAFELGGGGHPRAAGVTFEGEKLENVISRVIDHLLGRFKEGVSREGEKTSQRSVLGR</sequence>
<dbReference type="Pfam" id="PF01368">
    <property type="entry name" value="DHH"/>
    <property type="match status" value="1"/>
</dbReference>
<gene>
    <name evidence="3" type="ordered locus">CTN_0864</name>
</gene>
<dbReference type="InterPro" id="IPR003156">
    <property type="entry name" value="DHHA1_dom"/>
</dbReference>
<dbReference type="HOGENOM" id="CLU_039720_0_0_0"/>
<evidence type="ECO:0000313" key="3">
    <source>
        <dbReference type="EMBL" id="ACM23040.1"/>
    </source>
</evidence>
<dbReference type="SUPFAM" id="SSF64182">
    <property type="entry name" value="DHH phosphoesterases"/>
    <property type="match status" value="1"/>
</dbReference>
<dbReference type="GO" id="GO:0003676">
    <property type="term" value="F:nucleic acid binding"/>
    <property type="evidence" value="ECO:0007669"/>
    <property type="project" value="InterPro"/>
</dbReference>
<dbReference type="PANTHER" id="PTHR47618:SF1">
    <property type="entry name" value="BIFUNCTIONAL OLIGORIBONUCLEASE AND PAP PHOSPHATASE NRNA"/>
    <property type="match status" value="1"/>
</dbReference>
<evidence type="ECO:0000313" key="4">
    <source>
        <dbReference type="Proteomes" id="UP000000445"/>
    </source>
</evidence>
<dbReference type="STRING" id="309803.CTN_0864"/>
<dbReference type="InterPro" id="IPR038763">
    <property type="entry name" value="DHH_sf"/>
</dbReference>
<evidence type="ECO:0000259" key="1">
    <source>
        <dbReference type="Pfam" id="PF01368"/>
    </source>
</evidence>
<accession>B9K7V7</accession>
<dbReference type="Pfam" id="PF02272">
    <property type="entry name" value="DHHA1"/>
    <property type="match status" value="1"/>
</dbReference>
<evidence type="ECO:0000259" key="2">
    <source>
        <dbReference type="Pfam" id="PF02272"/>
    </source>
</evidence>
<dbReference type="InterPro" id="IPR051319">
    <property type="entry name" value="Oligoribo/pAp-PDE_c-di-AMP_PDE"/>
</dbReference>
<keyword evidence="4" id="KW-1185">Reference proteome</keyword>
<dbReference type="KEGG" id="tna:CTN_0864"/>
<dbReference type="EMBL" id="CP000916">
    <property type="protein sequence ID" value="ACM23040.1"/>
    <property type="molecule type" value="Genomic_DNA"/>
</dbReference>
<dbReference type="InterPro" id="IPR001667">
    <property type="entry name" value="DDH_dom"/>
</dbReference>
<dbReference type="AlphaFoldDB" id="B9K7V7"/>
<dbReference type="Proteomes" id="UP000000445">
    <property type="component" value="Chromosome"/>
</dbReference>
<feature type="domain" description="DHHA1" evidence="2">
    <location>
        <begin position="213"/>
        <end position="308"/>
    </location>
</feature>